<evidence type="ECO:0000256" key="1">
    <source>
        <dbReference type="SAM" id="MobiDB-lite"/>
    </source>
</evidence>
<dbReference type="EMBL" id="BTSX01000003">
    <property type="protein sequence ID" value="GMS88378.1"/>
    <property type="molecule type" value="Genomic_DNA"/>
</dbReference>
<evidence type="ECO:0000313" key="3">
    <source>
        <dbReference type="Proteomes" id="UP001432027"/>
    </source>
</evidence>
<feature type="compositionally biased region" description="Basic residues" evidence="1">
    <location>
        <begin position="483"/>
        <end position="495"/>
    </location>
</feature>
<accession>A0AAV5T6C9</accession>
<organism evidence="2 3">
    <name type="scientific">Pristionchus entomophagus</name>
    <dbReference type="NCBI Taxonomy" id="358040"/>
    <lineage>
        <taxon>Eukaryota</taxon>
        <taxon>Metazoa</taxon>
        <taxon>Ecdysozoa</taxon>
        <taxon>Nematoda</taxon>
        <taxon>Chromadorea</taxon>
        <taxon>Rhabditida</taxon>
        <taxon>Rhabditina</taxon>
        <taxon>Diplogasteromorpha</taxon>
        <taxon>Diplogasteroidea</taxon>
        <taxon>Neodiplogasteridae</taxon>
        <taxon>Pristionchus</taxon>
    </lineage>
</organism>
<feature type="region of interest" description="Disordered" evidence="1">
    <location>
        <begin position="348"/>
        <end position="374"/>
    </location>
</feature>
<proteinExistence type="predicted"/>
<dbReference type="AlphaFoldDB" id="A0AAV5T6C9"/>
<sequence>MAMQLQDLSDRPEMYHVVNNAENGGKLNGVIFTRTIPRVMISSPSRSGIPREISITVKDLPNKLHYAGSDLHGVYFYTKQARVLFEQNFRLFNIHYQGSNLWYDRETESTSVTFFHRQPYYLLRSGMITSSWMIKHFDEQREPIAVNLSGIFLDNALLIYKNQKLFILFKDTIELRERKDKNIVIIQDPDLDKECTAYTGLGNSLIYISLSTVAILMILNTETLAVEKIRLPRILDVRFAQNGELIFAEVQEQKSTRLSVLKLKDRYWKTTVNMEEDLSNALTELEVVRASEMAARQELRSAAVDQERADIAKEKQKKLGQDLAGANTKISQLKKQVASVQQELNTVKRESEKQSQRAIREKQNVTAKDKEHQRELQRVKQEAYAIAAQRLVSENGMVSMREERDNLAEQLSELEKKYRRMLMLVGRQPLFKPISSSARADGSLSTIFTTQTNTILDLASSLAADHQMNTEKDDNRFSSLLKQTKKKNKNERRKAVREQLAKGN</sequence>
<dbReference type="Proteomes" id="UP001432027">
    <property type="component" value="Unassembled WGS sequence"/>
</dbReference>
<name>A0AAV5T6C9_9BILA</name>
<feature type="region of interest" description="Disordered" evidence="1">
    <location>
        <begin position="469"/>
        <end position="504"/>
    </location>
</feature>
<protein>
    <submittedName>
        <fullName evidence="2">Uncharacterized protein</fullName>
    </submittedName>
</protein>
<reference evidence="2" key="1">
    <citation type="submission" date="2023-10" db="EMBL/GenBank/DDBJ databases">
        <title>Genome assembly of Pristionchus species.</title>
        <authorList>
            <person name="Yoshida K."/>
            <person name="Sommer R.J."/>
        </authorList>
    </citation>
    <scope>NUCLEOTIDE SEQUENCE</scope>
    <source>
        <strain evidence="2">RS0144</strain>
    </source>
</reference>
<comment type="caution">
    <text evidence="2">The sequence shown here is derived from an EMBL/GenBank/DDBJ whole genome shotgun (WGS) entry which is preliminary data.</text>
</comment>
<keyword evidence="3" id="KW-1185">Reference proteome</keyword>
<gene>
    <name evidence="2" type="ORF">PENTCL1PPCAC_10553</name>
</gene>
<evidence type="ECO:0000313" key="2">
    <source>
        <dbReference type="EMBL" id="GMS88378.1"/>
    </source>
</evidence>